<feature type="region of interest" description="Disordered" evidence="11">
    <location>
        <begin position="1"/>
        <end position="34"/>
    </location>
</feature>
<evidence type="ECO:0000259" key="12">
    <source>
        <dbReference type="PROSITE" id="PS51339"/>
    </source>
</evidence>
<name>A0A9Q0NHC6_9DIPT</name>
<dbReference type="EMBL" id="WJQU01000001">
    <property type="protein sequence ID" value="KAJ6650037.1"/>
    <property type="molecule type" value="Genomic_DNA"/>
</dbReference>
<feature type="binding site" evidence="10">
    <location>
        <begin position="310"/>
        <end position="313"/>
    </location>
    <ligand>
        <name>substrate</name>
    </ligand>
</feature>
<dbReference type="EC" id="3.1.3.95" evidence="4"/>
<sequence>MDKRLSSERVNMDYNSLKQHASSNSVDSDSKSNSINSKLGVETMVPNDTSVTFTYLAGEKCQDVKNECTYICPYSGPSRGILTITNYRLHFRSQPATEKDPIVVVDVPLGVVSRVEKVGGASSRGENSYGIDIFCKDMRNLRFAHKQENHSRRTVFEKLHMYAFPLAYNEKLFAFSYTETFAEDGWCVYEPVAELRRMGVNNDTWRITRINESYGICDSYPAVWAVPKSTSDDLLKQACLFRSRNRLPVLSWIHPKSLATITRCSQPLVGVGGKRSPEDEHYINSIMEANAQSHKLSIMDARPSANAVANKAKGGGYESELTYQNVEIIFLDIHNIHVMRESLRKLKEICFPANDDQKWLSAVESTLWLKHIKCVLAGAVRIVDKIEIMSTSVVVHCSDGWDRTAQLTALAMLLLDPYYRTMKGFEVLIEKEWLSFGHKFQQRIGHGDNHHSDADRSPVFLQFLDCVWQVSKQFPHALEFNEHFLITILDHLYSCRFGTFLCNTERERVQEDLKHKTVSLWSFTNASPEQYRNPLYGGRNQCIETVLKPVASMRHIRLWKGLFCRWNPSMRAQDPVYQRTRELLALQEQLQKQVDEFRYENQSSTRQSARLSSPMH</sequence>
<dbReference type="OrthoDB" id="271628at2759"/>
<dbReference type="InterPro" id="IPR010569">
    <property type="entry name" value="Myotubularin-like_Pase_dom"/>
</dbReference>
<keyword evidence="7" id="KW-0443">Lipid metabolism</keyword>
<dbReference type="PROSITE" id="PS51339">
    <property type="entry name" value="PPASE_MYOTUBULARIN"/>
    <property type="match status" value="1"/>
</dbReference>
<dbReference type="Proteomes" id="UP001151699">
    <property type="component" value="Chromosome A"/>
</dbReference>
<feature type="compositionally biased region" description="Polar residues" evidence="11">
    <location>
        <begin position="600"/>
        <end position="616"/>
    </location>
</feature>
<dbReference type="InterPro" id="IPR016130">
    <property type="entry name" value="Tyr_Pase_AS"/>
</dbReference>
<keyword evidence="8" id="KW-0472">Membrane</keyword>
<dbReference type="GO" id="GO:0046856">
    <property type="term" value="P:phosphatidylinositol dephosphorylation"/>
    <property type="evidence" value="ECO:0007669"/>
    <property type="project" value="TreeGrafter"/>
</dbReference>
<comment type="caution">
    <text evidence="13">The sequence shown here is derived from an EMBL/GenBank/DDBJ whole genome shotgun (WGS) entry which is preliminary data.</text>
</comment>
<dbReference type="PANTHER" id="PTHR10807">
    <property type="entry name" value="MYOTUBULARIN-RELATED"/>
    <property type="match status" value="1"/>
</dbReference>
<keyword evidence="5" id="KW-0963">Cytoplasm</keyword>
<dbReference type="Pfam" id="PF02893">
    <property type="entry name" value="GRAM"/>
    <property type="match status" value="1"/>
</dbReference>
<keyword evidence="6" id="KW-0378">Hydrolase</keyword>
<dbReference type="AlphaFoldDB" id="A0A9Q0NHC6"/>
<dbReference type="GO" id="GO:0004438">
    <property type="term" value="F:phosphatidylinositol-3-phosphate phosphatase activity"/>
    <property type="evidence" value="ECO:0007669"/>
    <property type="project" value="TreeGrafter"/>
</dbReference>
<dbReference type="FunFam" id="2.30.29.30:FF:000038">
    <property type="entry name" value="Myotubularin 1, isoform CRA_a"/>
    <property type="match status" value="1"/>
</dbReference>
<feature type="binding site" evidence="10">
    <location>
        <begin position="397"/>
        <end position="403"/>
    </location>
    <ligand>
        <name>substrate</name>
    </ligand>
</feature>
<organism evidence="13 14">
    <name type="scientific">Pseudolycoriella hygida</name>
    <dbReference type="NCBI Taxonomy" id="35572"/>
    <lineage>
        <taxon>Eukaryota</taxon>
        <taxon>Metazoa</taxon>
        <taxon>Ecdysozoa</taxon>
        <taxon>Arthropoda</taxon>
        <taxon>Hexapoda</taxon>
        <taxon>Insecta</taxon>
        <taxon>Pterygota</taxon>
        <taxon>Neoptera</taxon>
        <taxon>Endopterygota</taxon>
        <taxon>Diptera</taxon>
        <taxon>Nematocera</taxon>
        <taxon>Sciaroidea</taxon>
        <taxon>Sciaridae</taxon>
        <taxon>Pseudolycoriella</taxon>
    </lineage>
</organism>
<evidence type="ECO:0000256" key="10">
    <source>
        <dbReference type="PIRSR" id="PIRSR630564-2"/>
    </source>
</evidence>
<evidence type="ECO:0000256" key="6">
    <source>
        <dbReference type="ARBA" id="ARBA00022801"/>
    </source>
</evidence>
<evidence type="ECO:0000256" key="11">
    <source>
        <dbReference type="SAM" id="MobiDB-lite"/>
    </source>
</evidence>
<dbReference type="InterPro" id="IPR030564">
    <property type="entry name" value="Myotubularin"/>
</dbReference>
<evidence type="ECO:0000256" key="7">
    <source>
        <dbReference type="ARBA" id="ARBA00023098"/>
    </source>
</evidence>
<dbReference type="InterPro" id="IPR004182">
    <property type="entry name" value="GRAM"/>
</dbReference>
<feature type="compositionally biased region" description="Basic and acidic residues" evidence="11">
    <location>
        <begin position="1"/>
        <end position="11"/>
    </location>
</feature>
<evidence type="ECO:0000256" key="9">
    <source>
        <dbReference type="PIRSR" id="PIRSR630564-1"/>
    </source>
</evidence>
<evidence type="ECO:0000256" key="8">
    <source>
        <dbReference type="ARBA" id="ARBA00023136"/>
    </source>
</evidence>
<comment type="subcellular location">
    <subcellularLocation>
        <location evidence="2">Cytoplasm</location>
    </subcellularLocation>
    <subcellularLocation>
        <location evidence="1">Endomembrane system</location>
        <topology evidence="1">Peripheral membrane protein</topology>
    </subcellularLocation>
</comment>
<dbReference type="Gene3D" id="2.30.29.30">
    <property type="entry name" value="Pleckstrin-homology domain (PH domain)/Phosphotyrosine-binding domain (PTB)"/>
    <property type="match status" value="1"/>
</dbReference>
<gene>
    <name evidence="13" type="primary">MTMR2</name>
    <name evidence="13" type="ORF">Bhyg_05280</name>
</gene>
<dbReference type="SMART" id="SM00568">
    <property type="entry name" value="GRAM"/>
    <property type="match status" value="1"/>
</dbReference>
<dbReference type="PANTHER" id="PTHR10807:SF128">
    <property type="entry name" value="PHOSPHATIDYLINOSITOL-3,5-BISPHOSPHATE 3-PHOSPHATASE"/>
    <property type="match status" value="1"/>
</dbReference>
<comment type="similarity">
    <text evidence="3">Belongs to the protein-tyrosine phosphatase family. Non-receptor class myotubularin subfamily.</text>
</comment>
<evidence type="ECO:0000313" key="13">
    <source>
        <dbReference type="EMBL" id="KAJ6650037.1"/>
    </source>
</evidence>
<dbReference type="GO" id="GO:0052629">
    <property type="term" value="F:phosphatidylinositol-3,5-bisphosphate 3-phosphatase activity"/>
    <property type="evidence" value="ECO:0007669"/>
    <property type="project" value="UniProtKB-EC"/>
</dbReference>
<evidence type="ECO:0000256" key="3">
    <source>
        <dbReference type="ARBA" id="ARBA00007471"/>
    </source>
</evidence>
<dbReference type="GO" id="GO:0016020">
    <property type="term" value="C:membrane"/>
    <property type="evidence" value="ECO:0007669"/>
    <property type="project" value="TreeGrafter"/>
</dbReference>
<dbReference type="InterPro" id="IPR011993">
    <property type="entry name" value="PH-like_dom_sf"/>
</dbReference>
<feature type="domain" description="Myotubularin phosphatase" evidence="12">
    <location>
        <begin position="185"/>
        <end position="563"/>
    </location>
</feature>
<dbReference type="GO" id="GO:0005737">
    <property type="term" value="C:cytoplasm"/>
    <property type="evidence" value="ECO:0007669"/>
    <property type="project" value="UniProtKB-SubCell"/>
</dbReference>
<evidence type="ECO:0000256" key="5">
    <source>
        <dbReference type="ARBA" id="ARBA00022490"/>
    </source>
</evidence>
<dbReference type="SUPFAM" id="SSF52799">
    <property type="entry name" value="(Phosphotyrosine protein) phosphatases II"/>
    <property type="match status" value="1"/>
</dbReference>
<proteinExistence type="inferred from homology"/>
<evidence type="ECO:0000256" key="4">
    <source>
        <dbReference type="ARBA" id="ARBA00012903"/>
    </source>
</evidence>
<accession>A0A9Q0NHC6</accession>
<feature type="region of interest" description="Disordered" evidence="11">
    <location>
        <begin position="597"/>
        <end position="616"/>
    </location>
</feature>
<dbReference type="CDD" id="cd14535">
    <property type="entry name" value="PTP-MTM1-like"/>
    <property type="match status" value="1"/>
</dbReference>
<dbReference type="PROSITE" id="PS00383">
    <property type="entry name" value="TYR_PHOSPHATASE_1"/>
    <property type="match status" value="1"/>
</dbReference>
<dbReference type="InterPro" id="IPR003595">
    <property type="entry name" value="Tyr_Pase_cat"/>
</dbReference>
<dbReference type="InterPro" id="IPR029021">
    <property type="entry name" value="Prot-tyrosine_phosphatase-like"/>
</dbReference>
<evidence type="ECO:0000256" key="2">
    <source>
        <dbReference type="ARBA" id="ARBA00004496"/>
    </source>
</evidence>
<feature type="compositionally biased region" description="Low complexity" evidence="11">
    <location>
        <begin position="22"/>
        <end position="34"/>
    </location>
</feature>
<dbReference type="SMART" id="SM00404">
    <property type="entry name" value="PTPc_motif"/>
    <property type="match status" value="1"/>
</dbReference>
<evidence type="ECO:0000256" key="1">
    <source>
        <dbReference type="ARBA" id="ARBA00004184"/>
    </source>
</evidence>
<reference evidence="13" key="1">
    <citation type="submission" date="2022-07" db="EMBL/GenBank/DDBJ databases">
        <authorList>
            <person name="Trinca V."/>
            <person name="Uliana J.V.C."/>
            <person name="Torres T.T."/>
            <person name="Ward R.J."/>
            <person name="Monesi N."/>
        </authorList>
    </citation>
    <scope>NUCLEOTIDE SEQUENCE</scope>
    <source>
        <strain evidence="13">HSMRA1968</strain>
        <tissue evidence="13">Whole embryos</tissue>
    </source>
</reference>
<protein>
    <recommendedName>
        <fullName evidence="4">phosphatidylinositol-3,5-bisphosphate 3-phosphatase</fullName>
        <ecNumber evidence="4">3.1.3.95</ecNumber>
    </recommendedName>
</protein>
<feature type="binding site" evidence="10">
    <location>
        <begin position="335"/>
        <end position="336"/>
    </location>
    <ligand>
        <name>substrate</name>
    </ligand>
</feature>
<feature type="active site" description="Phosphocysteine intermediate" evidence="9">
    <location>
        <position position="397"/>
    </location>
</feature>
<keyword evidence="14" id="KW-1185">Reference proteome</keyword>
<evidence type="ECO:0000313" key="14">
    <source>
        <dbReference type="Proteomes" id="UP001151699"/>
    </source>
</evidence>
<dbReference type="SUPFAM" id="SSF50729">
    <property type="entry name" value="PH domain-like"/>
    <property type="match status" value="1"/>
</dbReference>
<dbReference type="GO" id="GO:0012505">
    <property type="term" value="C:endomembrane system"/>
    <property type="evidence" value="ECO:0007669"/>
    <property type="project" value="UniProtKB-SubCell"/>
</dbReference>
<dbReference type="Pfam" id="PF06602">
    <property type="entry name" value="Myotub-related"/>
    <property type="match status" value="1"/>
</dbReference>